<name>A0A5C8HVD1_9MICO</name>
<keyword evidence="1" id="KW-0812">Transmembrane</keyword>
<dbReference type="EMBL" id="VRSV01000002">
    <property type="protein sequence ID" value="TXK10053.1"/>
    <property type="molecule type" value="Genomic_DNA"/>
</dbReference>
<feature type="transmembrane region" description="Helical" evidence="1">
    <location>
        <begin position="150"/>
        <end position="167"/>
    </location>
</feature>
<keyword evidence="3" id="KW-1185">Reference proteome</keyword>
<evidence type="ECO:0000313" key="2">
    <source>
        <dbReference type="EMBL" id="TXK10053.1"/>
    </source>
</evidence>
<organism evidence="2 3">
    <name type="scientific">Microbacterium hatanonis</name>
    <dbReference type="NCBI Taxonomy" id="404366"/>
    <lineage>
        <taxon>Bacteria</taxon>
        <taxon>Bacillati</taxon>
        <taxon>Actinomycetota</taxon>
        <taxon>Actinomycetes</taxon>
        <taxon>Micrococcales</taxon>
        <taxon>Microbacteriaceae</taxon>
        <taxon>Microbacterium</taxon>
    </lineage>
</organism>
<keyword evidence="1" id="KW-1133">Transmembrane helix</keyword>
<keyword evidence="1" id="KW-0472">Membrane</keyword>
<comment type="caution">
    <text evidence="2">The sequence shown here is derived from an EMBL/GenBank/DDBJ whole genome shotgun (WGS) entry which is preliminary data.</text>
</comment>
<dbReference type="Proteomes" id="UP000321034">
    <property type="component" value="Unassembled WGS sequence"/>
</dbReference>
<protein>
    <recommendedName>
        <fullName evidence="4">DUF5134 domain-containing protein</fullName>
    </recommendedName>
</protein>
<accession>A0A5C8HVD1</accession>
<evidence type="ECO:0000256" key="1">
    <source>
        <dbReference type="SAM" id="Phobius"/>
    </source>
</evidence>
<sequence length="168" mass="17128">MPAELLHAGALGAAGLGTCCVALDAPRPRLRELSLSIVMFLAMLDVVTAAHLVPVVGWSALTVALAMALGARRRRPTEPAAVVGMRVHSAIGAILMAGLMLAMSGGPVVTSGSHHGGSVASLVLPLVAAIALYAAWSATRLRRAHLLERVQYVSMAVSLLLLAGAALG</sequence>
<feature type="transmembrane region" description="Helical" evidence="1">
    <location>
        <begin position="90"/>
        <end position="110"/>
    </location>
</feature>
<gene>
    <name evidence="2" type="ORF">FVP77_14410</name>
</gene>
<evidence type="ECO:0008006" key="4">
    <source>
        <dbReference type="Google" id="ProtNLM"/>
    </source>
</evidence>
<reference evidence="2 3" key="1">
    <citation type="submission" date="2019-08" db="EMBL/GenBank/DDBJ databases">
        <authorList>
            <person name="Dong K."/>
        </authorList>
    </citation>
    <scope>NUCLEOTIDE SEQUENCE [LARGE SCALE GENOMIC DNA]</scope>
    <source>
        <strain evidence="2 3">JCM14558</strain>
    </source>
</reference>
<dbReference type="OrthoDB" id="5072661at2"/>
<dbReference type="RefSeq" id="WP_147895251.1">
    <property type="nucleotide sequence ID" value="NZ_BAAANR010000001.1"/>
</dbReference>
<feature type="transmembrane region" description="Helical" evidence="1">
    <location>
        <begin position="116"/>
        <end position="138"/>
    </location>
</feature>
<feature type="transmembrane region" description="Helical" evidence="1">
    <location>
        <begin position="46"/>
        <end position="69"/>
    </location>
</feature>
<dbReference type="AlphaFoldDB" id="A0A5C8HVD1"/>
<evidence type="ECO:0000313" key="3">
    <source>
        <dbReference type="Proteomes" id="UP000321034"/>
    </source>
</evidence>
<proteinExistence type="predicted"/>